<dbReference type="InterPro" id="IPR011075">
    <property type="entry name" value="TetR_C"/>
</dbReference>
<keyword evidence="1" id="KW-0805">Transcription regulation</keyword>
<keyword evidence="2 4" id="KW-0238">DNA-binding</keyword>
<evidence type="ECO:0000256" key="3">
    <source>
        <dbReference type="ARBA" id="ARBA00023163"/>
    </source>
</evidence>
<dbReference type="InterPro" id="IPR009057">
    <property type="entry name" value="Homeodomain-like_sf"/>
</dbReference>
<gene>
    <name evidence="6" type="ORF">HNR73_001986</name>
</gene>
<dbReference type="PANTHER" id="PTHR30055">
    <property type="entry name" value="HTH-TYPE TRANSCRIPTIONAL REGULATOR RUTR"/>
    <property type="match status" value="1"/>
</dbReference>
<accession>A0A841FCY8</accession>
<dbReference type="Pfam" id="PF00440">
    <property type="entry name" value="TetR_N"/>
    <property type="match status" value="1"/>
</dbReference>
<feature type="DNA-binding region" description="H-T-H motif" evidence="4">
    <location>
        <begin position="38"/>
        <end position="57"/>
    </location>
</feature>
<evidence type="ECO:0000313" key="7">
    <source>
        <dbReference type="Proteomes" id="UP000548476"/>
    </source>
</evidence>
<reference evidence="6 7" key="1">
    <citation type="submission" date="2020-08" db="EMBL/GenBank/DDBJ databases">
        <title>Genomic Encyclopedia of Type Strains, Phase IV (KMG-IV): sequencing the most valuable type-strain genomes for metagenomic binning, comparative biology and taxonomic classification.</title>
        <authorList>
            <person name="Goeker M."/>
        </authorList>
    </citation>
    <scope>NUCLEOTIDE SEQUENCE [LARGE SCALE GENOMIC DNA]</scope>
    <source>
        <strain evidence="6 7">YIM 65646</strain>
    </source>
</reference>
<dbReference type="RefSeq" id="WP_184787026.1">
    <property type="nucleotide sequence ID" value="NZ_BONT01000045.1"/>
</dbReference>
<protein>
    <submittedName>
        <fullName evidence="6">AcrR family transcriptional regulator</fullName>
    </submittedName>
</protein>
<dbReference type="InterPro" id="IPR050109">
    <property type="entry name" value="HTH-type_TetR-like_transc_reg"/>
</dbReference>
<evidence type="ECO:0000256" key="2">
    <source>
        <dbReference type="ARBA" id="ARBA00023125"/>
    </source>
</evidence>
<dbReference type="GO" id="GO:0000976">
    <property type="term" value="F:transcription cis-regulatory region binding"/>
    <property type="evidence" value="ECO:0007669"/>
    <property type="project" value="TreeGrafter"/>
</dbReference>
<dbReference type="EMBL" id="JACHGT010000004">
    <property type="protein sequence ID" value="MBB6034136.1"/>
    <property type="molecule type" value="Genomic_DNA"/>
</dbReference>
<dbReference type="PROSITE" id="PS50977">
    <property type="entry name" value="HTH_TETR_2"/>
    <property type="match status" value="1"/>
</dbReference>
<name>A0A841FCY8_9ACTN</name>
<dbReference type="Proteomes" id="UP000548476">
    <property type="component" value="Unassembled WGS sequence"/>
</dbReference>
<dbReference type="Gene3D" id="1.10.10.60">
    <property type="entry name" value="Homeodomain-like"/>
    <property type="match status" value="1"/>
</dbReference>
<dbReference type="Pfam" id="PF16859">
    <property type="entry name" value="TetR_C_11"/>
    <property type="match status" value="1"/>
</dbReference>
<keyword evidence="3" id="KW-0804">Transcription</keyword>
<keyword evidence="7" id="KW-1185">Reference proteome</keyword>
<dbReference type="SUPFAM" id="SSF46689">
    <property type="entry name" value="Homeodomain-like"/>
    <property type="match status" value="1"/>
</dbReference>
<sequence length="191" mass="20961">MTPTAPARRTGGRSARVRAAVHRAFTELLTERGYGNFAVGDVAERAGVADSSVYRRWGRLDALLMDVLVDRLNTDWPVPDTGGLAGDLREFALNVARGVNGPDALTVLRTVIALLDVEGGEEVRRLFLSQRTGQIEAMLDRARARGERTPEVGDVVDVVMAPMYFRYVFSAGPVDDAYVRKLLERLGVVVF</sequence>
<proteinExistence type="predicted"/>
<organism evidence="6 7">
    <name type="scientific">Phytomonospora endophytica</name>
    <dbReference type="NCBI Taxonomy" id="714109"/>
    <lineage>
        <taxon>Bacteria</taxon>
        <taxon>Bacillati</taxon>
        <taxon>Actinomycetota</taxon>
        <taxon>Actinomycetes</taxon>
        <taxon>Micromonosporales</taxon>
        <taxon>Micromonosporaceae</taxon>
        <taxon>Phytomonospora</taxon>
    </lineage>
</organism>
<feature type="domain" description="HTH tetR-type" evidence="5">
    <location>
        <begin position="15"/>
        <end position="75"/>
    </location>
</feature>
<evidence type="ECO:0000256" key="1">
    <source>
        <dbReference type="ARBA" id="ARBA00023015"/>
    </source>
</evidence>
<dbReference type="InterPro" id="IPR001647">
    <property type="entry name" value="HTH_TetR"/>
</dbReference>
<evidence type="ECO:0000313" key="6">
    <source>
        <dbReference type="EMBL" id="MBB6034136.1"/>
    </source>
</evidence>
<dbReference type="Gene3D" id="1.10.357.10">
    <property type="entry name" value="Tetracycline Repressor, domain 2"/>
    <property type="match status" value="1"/>
</dbReference>
<comment type="caution">
    <text evidence="6">The sequence shown here is derived from an EMBL/GenBank/DDBJ whole genome shotgun (WGS) entry which is preliminary data.</text>
</comment>
<dbReference type="SUPFAM" id="SSF48498">
    <property type="entry name" value="Tetracyclin repressor-like, C-terminal domain"/>
    <property type="match status" value="1"/>
</dbReference>
<dbReference type="GO" id="GO:0003700">
    <property type="term" value="F:DNA-binding transcription factor activity"/>
    <property type="evidence" value="ECO:0007669"/>
    <property type="project" value="TreeGrafter"/>
</dbReference>
<dbReference type="InterPro" id="IPR036271">
    <property type="entry name" value="Tet_transcr_reg_TetR-rel_C_sf"/>
</dbReference>
<dbReference type="AlphaFoldDB" id="A0A841FCY8"/>
<dbReference type="PANTHER" id="PTHR30055:SF148">
    <property type="entry name" value="TETR-FAMILY TRANSCRIPTIONAL REGULATOR"/>
    <property type="match status" value="1"/>
</dbReference>
<evidence type="ECO:0000256" key="4">
    <source>
        <dbReference type="PROSITE-ProRule" id="PRU00335"/>
    </source>
</evidence>
<evidence type="ECO:0000259" key="5">
    <source>
        <dbReference type="PROSITE" id="PS50977"/>
    </source>
</evidence>